<dbReference type="SUPFAM" id="SSF101898">
    <property type="entry name" value="NHL repeat"/>
    <property type="match status" value="1"/>
</dbReference>
<dbReference type="Proteomes" id="UP001186944">
    <property type="component" value="Unassembled WGS sequence"/>
</dbReference>
<comment type="caution">
    <text evidence="1">The sequence shown here is derived from an EMBL/GenBank/DDBJ whole genome shotgun (WGS) entry which is preliminary data.</text>
</comment>
<proteinExistence type="predicted"/>
<gene>
    <name evidence="1" type="ORF">FSP39_024888</name>
</gene>
<dbReference type="InterPro" id="IPR015943">
    <property type="entry name" value="WD40/YVTN_repeat-like_dom_sf"/>
</dbReference>
<dbReference type="AlphaFoldDB" id="A0AA88YU28"/>
<protein>
    <submittedName>
        <fullName evidence="1">Uncharacterized protein</fullName>
    </submittedName>
</protein>
<keyword evidence="2" id="KW-1185">Reference proteome</keyword>
<evidence type="ECO:0000313" key="1">
    <source>
        <dbReference type="EMBL" id="KAK3105418.1"/>
    </source>
</evidence>
<sequence length="260" mass="28613">MAEGLFRSTLLPVATVTPLVGKDVCGVAYCPDEKDHIWAGYRNCVRKVDIKTSTVIMEVATRTGKHCNFLACLSNGDLLISYGGTSHIDMVQRNGMFREFADVKPYKCYDVVVSKKDEIGICLKGGHLAVLSETGQIVARVKMGKMSGFSVNGDGHYMIVDCGSGMNIVTVDGNGQHQRESIKLDQKWEIERIVCDGLGNIIAMNSKQELYVMDRSGSSVVKYKVETEKKVSLNCLAVDIDNNLIFGTTDGKVLILRYLQ</sequence>
<dbReference type="Gene3D" id="2.130.10.10">
    <property type="entry name" value="YVTN repeat-like/Quinoprotein amine dehydrogenase"/>
    <property type="match status" value="1"/>
</dbReference>
<dbReference type="EMBL" id="VSWD01000004">
    <property type="protein sequence ID" value="KAK3105418.1"/>
    <property type="molecule type" value="Genomic_DNA"/>
</dbReference>
<accession>A0AA88YU28</accession>
<name>A0AA88YU28_PINIB</name>
<reference evidence="1" key="1">
    <citation type="submission" date="2019-08" db="EMBL/GenBank/DDBJ databases">
        <title>The improved chromosome-level genome for the pearl oyster Pinctada fucata martensii using PacBio sequencing and Hi-C.</title>
        <authorList>
            <person name="Zheng Z."/>
        </authorList>
    </citation>
    <scope>NUCLEOTIDE SEQUENCE</scope>
    <source>
        <strain evidence="1">ZZ-2019</strain>
        <tissue evidence="1">Adductor muscle</tissue>
    </source>
</reference>
<organism evidence="1 2">
    <name type="scientific">Pinctada imbricata</name>
    <name type="common">Atlantic pearl-oyster</name>
    <name type="synonym">Pinctada martensii</name>
    <dbReference type="NCBI Taxonomy" id="66713"/>
    <lineage>
        <taxon>Eukaryota</taxon>
        <taxon>Metazoa</taxon>
        <taxon>Spiralia</taxon>
        <taxon>Lophotrochozoa</taxon>
        <taxon>Mollusca</taxon>
        <taxon>Bivalvia</taxon>
        <taxon>Autobranchia</taxon>
        <taxon>Pteriomorphia</taxon>
        <taxon>Pterioida</taxon>
        <taxon>Pterioidea</taxon>
        <taxon>Pteriidae</taxon>
        <taxon>Pinctada</taxon>
    </lineage>
</organism>
<evidence type="ECO:0000313" key="2">
    <source>
        <dbReference type="Proteomes" id="UP001186944"/>
    </source>
</evidence>